<feature type="region of interest" description="Disordered" evidence="1">
    <location>
        <begin position="1"/>
        <end position="25"/>
    </location>
</feature>
<proteinExistence type="predicted"/>
<feature type="region of interest" description="Disordered" evidence="1">
    <location>
        <begin position="273"/>
        <end position="295"/>
    </location>
</feature>
<dbReference type="Gene3D" id="3.30.70.1820">
    <property type="entry name" value="L1 transposable element, RRM domain"/>
    <property type="match status" value="1"/>
</dbReference>
<evidence type="ECO:0000313" key="2">
    <source>
        <dbReference type="EMBL" id="CAH2319226.1"/>
    </source>
</evidence>
<sequence>MVTKHPSSDGQSDYESGTSKYSDSSVTERSLHKMLQELCTTITADFHHIDGDLRREISSLGDRTSHLENRTEELCIVHNKVVDKIQKLSEKNETLKLKVADRDDRSRRQNVRFRGIHDDVSHEALPAYILSICKSLVPGLPDSAWAYDHMHRLPRPARLSSEVPKDIIVRFHYYAYKESLLAAARKLPTLPDPHQQVTLFADLSAATMAKRKEFVTITKTLRNNNVAHRWGYPTKLITWHQGKTQVFTDPKEGLKLLTDWGIWTTTTNLLEKSEDRSPRTMQAEWQMAGSSAMKP</sequence>
<evidence type="ECO:0000256" key="1">
    <source>
        <dbReference type="SAM" id="MobiDB-lite"/>
    </source>
</evidence>
<dbReference type="PANTHER" id="PTHR11505">
    <property type="entry name" value="L1 TRANSPOSABLE ELEMENT-RELATED"/>
    <property type="match status" value="1"/>
</dbReference>
<protein>
    <submittedName>
        <fullName evidence="2">Uncharacterized protein</fullName>
    </submittedName>
</protein>
<gene>
    <name evidence="2" type="ORF">PECUL_23A044467</name>
</gene>
<name>A0AAD1T5V2_PELCU</name>
<dbReference type="InterPro" id="IPR004244">
    <property type="entry name" value="Transposase_22"/>
</dbReference>
<dbReference type="InterPro" id="IPR042566">
    <property type="entry name" value="L1_C"/>
</dbReference>
<evidence type="ECO:0000313" key="3">
    <source>
        <dbReference type="Proteomes" id="UP001295444"/>
    </source>
</evidence>
<accession>A0AAD1T5V2</accession>
<dbReference type="EMBL" id="OW240921">
    <property type="protein sequence ID" value="CAH2319226.1"/>
    <property type="molecule type" value="Genomic_DNA"/>
</dbReference>
<feature type="compositionally biased region" description="Polar residues" evidence="1">
    <location>
        <begin position="8"/>
        <end position="25"/>
    </location>
</feature>
<keyword evidence="3" id="KW-1185">Reference proteome</keyword>
<dbReference type="Proteomes" id="UP001295444">
    <property type="component" value="Chromosome 10"/>
</dbReference>
<dbReference type="AlphaFoldDB" id="A0AAD1T5V2"/>
<organism evidence="2 3">
    <name type="scientific">Pelobates cultripes</name>
    <name type="common">Western spadefoot toad</name>
    <dbReference type="NCBI Taxonomy" id="61616"/>
    <lineage>
        <taxon>Eukaryota</taxon>
        <taxon>Metazoa</taxon>
        <taxon>Chordata</taxon>
        <taxon>Craniata</taxon>
        <taxon>Vertebrata</taxon>
        <taxon>Euteleostomi</taxon>
        <taxon>Amphibia</taxon>
        <taxon>Batrachia</taxon>
        <taxon>Anura</taxon>
        <taxon>Pelobatoidea</taxon>
        <taxon>Pelobatidae</taxon>
        <taxon>Pelobates</taxon>
    </lineage>
</organism>
<dbReference type="Gene3D" id="3.30.250.20">
    <property type="entry name" value="L1 transposable element, C-terminal domain"/>
    <property type="match status" value="1"/>
</dbReference>
<reference evidence="2" key="1">
    <citation type="submission" date="2022-03" db="EMBL/GenBank/DDBJ databases">
        <authorList>
            <person name="Alioto T."/>
            <person name="Alioto T."/>
            <person name="Gomez Garrido J."/>
        </authorList>
    </citation>
    <scope>NUCLEOTIDE SEQUENCE</scope>
</reference>